<dbReference type="Proteomes" id="UP001055153">
    <property type="component" value="Unassembled WGS sequence"/>
</dbReference>
<feature type="compositionally biased region" description="Low complexity" evidence="1">
    <location>
        <begin position="57"/>
        <end position="74"/>
    </location>
</feature>
<protein>
    <submittedName>
        <fullName evidence="3">Uncharacterized protein</fullName>
    </submittedName>
</protein>
<evidence type="ECO:0000256" key="2">
    <source>
        <dbReference type="SAM" id="SignalP"/>
    </source>
</evidence>
<feature type="chain" id="PRO_5046417074" evidence="2">
    <location>
        <begin position="22"/>
        <end position="94"/>
    </location>
</feature>
<feature type="compositionally biased region" description="Basic and acidic residues" evidence="1">
    <location>
        <begin position="40"/>
        <end position="49"/>
    </location>
</feature>
<evidence type="ECO:0000313" key="4">
    <source>
        <dbReference type="Proteomes" id="UP001055153"/>
    </source>
</evidence>
<feature type="signal peptide" evidence="2">
    <location>
        <begin position="1"/>
        <end position="21"/>
    </location>
</feature>
<proteinExistence type="predicted"/>
<gene>
    <name evidence="3" type="ORF">GMJLKIPL_2732</name>
</gene>
<sequence length="94" mass="9935">MKAVIAAIPLVLFGAGTQAWGQAPNEVPIGRDLQRERRLERRLRSERPPAVDPNVTPDNPDGVVGFDGPPGLFDDGVDDGGPLPPGSPADIDED</sequence>
<accession>A0ABQ4SE67</accession>
<feature type="region of interest" description="Disordered" evidence="1">
    <location>
        <begin position="40"/>
        <end position="94"/>
    </location>
</feature>
<evidence type="ECO:0000313" key="3">
    <source>
        <dbReference type="EMBL" id="GJE00805.1"/>
    </source>
</evidence>
<keyword evidence="4" id="KW-1185">Reference proteome</keyword>
<dbReference type="EMBL" id="BPQQ01000031">
    <property type="protein sequence ID" value="GJE00805.1"/>
    <property type="molecule type" value="Genomic_DNA"/>
</dbReference>
<reference evidence="3" key="2">
    <citation type="submission" date="2021-08" db="EMBL/GenBank/DDBJ databases">
        <authorList>
            <person name="Tani A."/>
            <person name="Ola A."/>
            <person name="Ogura Y."/>
            <person name="Katsura K."/>
            <person name="Hayashi T."/>
        </authorList>
    </citation>
    <scope>NUCLEOTIDE SEQUENCE</scope>
    <source>
        <strain evidence="3">DSM 17168</strain>
    </source>
</reference>
<evidence type="ECO:0000256" key="1">
    <source>
        <dbReference type="SAM" id="MobiDB-lite"/>
    </source>
</evidence>
<comment type="caution">
    <text evidence="3">The sequence shown here is derived from an EMBL/GenBank/DDBJ whole genome shotgun (WGS) entry which is preliminary data.</text>
</comment>
<dbReference type="RefSeq" id="WP_238235665.1">
    <property type="nucleotide sequence ID" value="NZ_BPQQ01000031.1"/>
</dbReference>
<organism evidence="3 4">
    <name type="scientific">Methylobacterium isbiliense</name>
    <dbReference type="NCBI Taxonomy" id="315478"/>
    <lineage>
        <taxon>Bacteria</taxon>
        <taxon>Pseudomonadati</taxon>
        <taxon>Pseudomonadota</taxon>
        <taxon>Alphaproteobacteria</taxon>
        <taxon>Hyphomicrobiales</taxon>
        <taxon>Methylobacteriaceae</taxon>
        <taxon>Methylobacterium</taxon>
    </lineage>
</organism>
<keyword evidence="2" id="KW-0732">Signal</keyword>
<reference evidence="3" key="1">
    <citation type="journal article" date="2021" name="Front. Microbiol.">
        <title>Comprehensive Comparative Genomics and Phenotyping of Methylobacterium Species.</title>
        <authorList>
            <person name="Alessa O."/>
            <person name="Ogura Y."/>
            <person name="Fujitani Y."/>
            <person name="Takami H."/>
            <person name="Hayashi T."/>
            <person name="Sahin N."/>
            <person name="Tani A."/>
        </authorList>
    </citation>
    <scope>NUCLEOTIDE SEQUENCE</scope>
    <source>
        <strain evidence="3">DSM 17168</strain>
    </source>
</reference>
<name>A0ABQ4SE67_9HYPH</name>